<organism evidence="3 4">
    <name type="scientific">Desulfobacter latus</name>
    <dbReference type="NCBI Taxonomy" id="2292"/>
    <lineage>
        <taxon>Bacteria</taxon>
        <taxon>Pseudomonadati</taxon>
        <taxon>Thermodesulfobacteriota</taxon>
        <taxon>Desulfobacteria</taxon>
        <taxon>Desulfobacterales</taxon>
        <taxon>Desulfobacteraceae</taxon>
        <taxon>Desulfobacter</taxon>
    </lineage>
</organism>
<dbReference type="InterPro" id="IPR011856">
    <property type="entry name" value="tRNA_endonuc-like_dom_sf"/>
</dbReference>
<dbReference type="HAMAP" id="MF_00048">
    <property type="entry name" value="UPF0102"/>
    <property type="match status" value="1"/>
</dbReference>
<proteinExistence type="inferred from homology"/>
<dbReference type="Pfam" id="PF02021">
    <property type="entry name" value="UPF0102"/>
    <property type="match status" value="1"/>
</dbReference>
<dbReference type="CDD" id="cd20736">
    <property type="entry name" value="PoNe_Nuclease"/>
    <property type="match status" value="1"/>
</dbReference>
<dbReference type="RefSeq" id="WP_178365654.1">
    <property type="nucleotide sequence ID" value="NZ_JACADJ010000008.1"/>
</dbReference>
<dbReference type="InterPro" id="IPR003509">
    <property type="entry name" value="UPF0102_YraN-like"/>
</dbReference>
<dbReference type="Proteomes" id="UP000553343">
    <property type="component" value="Unassembled WGS sequence"/>
</dbReference>
<gene>
    <name evidence="3" type="ORF">HXW94_04215</name>
</gene>
<dbReference type="InterPro" id="IPR011335">
    <property type="entry name" value="Restrct_endonuc-II-like"/>
</dbReference>
<evidence type="ECO:0000313" key="4">
    <source>
        <dbReference type="Proteomes" id="UP000553343"/>
    </source>
</evidence>
<dbReference type="PANTHER" id="PTHR34039">
    <property type="entry name" value="UPF0102 PROTEIN YRAN"/>
    <property type="match status" value="1"/>
</dbReference>
<comment type="similarity">
    <text evidence="1 2">Belongs to the UPF0102 family.</text>
</comment>
<name>A0A850SVU3_9BACT</name>
<keyword evidence="4" id="KW-1185">Reference proteome</keyword>
<reference evidence="3 4" key="1">
    <citation type="submission" date="2020-06" db="EMBL/GenBank/DDBJ databases">
        <title>High-quality draft genome of sulfate reducer Desulfobacter latus type strain AcrS2 isolated from marine sediment.</title>
        <authorList>
            <person name="Hoppe M."/>
            <person name="Larsen C.K."/>
            <person name="Marshall I.P.G."/>
            <person name="Schramm A."/>
            <person name="Marietou A.G."/>
        </authorList>
    </citation>
    <scope>NUCLEOTIDE SEQUENCE [LARGE SCALE GENOMIC DNA]</scope>
    <source>
        <strain evidence="3 4">AcRS2</strain>
    </source>
</reference>
<dbReference type="SUPFAM" id="SSF52980">
    <property type="entry name" value="Restriction endonuclease-like"/>
    <property type="match status" value="1"/>
</dbReference>
<dbReference type="EMBL" id="JACADJ010000008">
    <property type="protein sequence ID" value="NWH04200.1"/>
    <property type="molecule type" value="Genomic_DNA"/>
</dbReference>
<dbReference type="Gene3D" id="3.40.1350.10">
    <property type="match status" value="1"/>
</dbReference>
<accession>A0A850SVU3</accession>
<evidence type="ECO:0000256" key="2">
    <source>
        <dbReference type="HAMAP-Rule" id="MF_00048"/>
    </source>
</evidence>
<comment type="caution">
    <text evidence="3">The sequence shown here is derived from an EMBL/GenBank/DDBJ whole genome shotgun (WGS) entry which is preliminary data.</text>
</comment>
<dbReference type="GO" id="GO:0003676">
    <property type="term" value="F:nucleic acid binding"/>
    <property type="evidence" value="ECO:0007669"/>
    <property type="project" value="InterPro"/>
</dbReference>
<dbReference type="AlphaFoldDB" id="A0A850SVU3"/>
<dbReference type="PANTHER" id="PTHR34039:SF1">
    <property type="entry name" value="UPF0102 PROTEIN YRAN"/>
    <property type="match status" value="1"/>
</dbReference>
<evidence type="ECO:0000256" key="1">
    <source>
        <dbReference type="ARBA" id="ARBA00006738"/>
    </source>
</evidence>
<sequence>MSFGGKQLGKKGELVARQFLLSRGYKILASNYSTPQFEIDIIAKDNETLCFVEVKTRTGVKKGLPREGVTTAKQKKIIIGAQYYLSLNKIINTRVRFDVVEVLYKDHSHTACDIMLIPNAFQGC</sequence>
<dbReference type="NCBIfam" id="TIGR00252">
    <property type="entry name" value="YraN family protein"/>
    <property type="match status" value="1"/>
</dbReference>
<evidence type="ECO:0000313" key="3">
    <source>
        <dbReference type="EMBL" id="NWH04200.1"/>
    </source>
</evidence>
<protein>
    <recommendedName>
        <fullName evidence="2">UPF0102 protein HXW94_04215</fullName>
    </recommendedName>
</protein>